<dbReference type="Pfam" id="PF00902">
    <property type="entry name" value="TatC"/>
    <property type="match status" value="1"/>
</dbReference>
<comment type="subcellular location">
    <subcellularLocation>
        <location evidence="5">Cell membrane</location>
        <topology evidence="5">Multi-pass membrane protein</topology>
    </subcellularLocation>
    <subcellularLocation>
        <location evidence="1">Membrane</location>
        <topology evidence="1">Multi-pass membrane protein</topology>
    </subcellularLocation>
</comment>
<gene>
    <name evidence="5 6" type="primary">tatC</name>
    <name evidence="6" type="ORF">E5987_09450</name>
</gene>
<dbReference type="HAMAP" id="MF_00902">
    <property type="entry name" value="TatC"/>
    <property type="match status" value="1"/>
</dbReference>
<accession>A0A6L6YIA3</accession>
<keyword evidence="5" id="KW-1003">Cell membrane</keyword>
<keyword evidence="3 5" id="KW-1133">Transmembrane helix</keyword>
<keyword evidence="7" id="KW-1185">Reference proteome</keyword>
<keyword evidence="5" id="KW-0653">Protein transport</keyword>
<evidence type="ECO:0000256" key="2">
    <source>
        <dbReference type="ARBA" id="ARBA00022692"/>
    </source>
</evidence>
<evidence type="ECO:0000256" key="5">
    <source>
        <dbReference type="HAMAP-Rule" id="MF_00902"/>
    </source>
</evidence>
<comment type="function">
    <text evidence="5">Part of the twin-arginine translocation (Tat) system that transports large folded proteins containing a characteristic twin-arginine motif in their signal peptide across membranes. Together with TatB, TatC is part of a receptor directly interacting with Tat signal peptides.</text>
</comment>
<dbReference type="InterPro" id="IPR019820">
    <property type="entry name" value="Sec-indep_translocase_CS"/>
</dbReference>
<dbReference type="InterPro" id="IPR002033">
    <property type="entry name" value="TatC"/>
</dbReference>
<dbReference type="OrthoDB" id="9777044at2"/>
<keyword evidence="5" id="KW-0811">Translocation</keyword>
<dbReference type="PRINTS" id="PR01840">
    <property type="entry name" value="TATCFAMILY"/>
</dbReference>
<proteinExistence type="inferred from homology"/>
<feature type="transmembrane region" description="Helical" evidence="5">
    <location>
        <begin position="166"/>
        <end position="192"/>
    </location>
</feature>
<dbReference type="EMBL" id="WSRP01000030">
    <property type="protein sequence ID" value="MVX57420.1"/>
    <property type="molecule type" value="Genomic_DNA"/>
</dbReference>
<dbReference type="GO" id="GO:0009977">
    <property type="term" value="F:proton motive force dependent protein transmembrane transporter activity"/>
    <property type="evidence" value="ECO:0007669"/>
    <property type="project" value="TreeGrafter"/>
</dbReference>
<dbReference type="PROSITE" id="PS01218">
    <property type="entry name" value="TATC"/>
    <property type="match status" value="1"/>
</dbReference>
<dbReference type="AlphaFoldDB" id="A0A6L6YIA3"/>
<protein>
    <recommendedName>
        <fullName evidence="5">Sec-independent protein translocase protein TatC</fullName>
    </recommendedName>
</protein>
<evidence type="ECO:0000313" key="7">
    <source>
        <dbReference type="Proteomes" id="UP000472580"/>
    </source>
</evidence>
<comment type="similarity">
    <text evidence="5">Belongs to the TatC family.</text>
</comment>
<dbReference type="RefSeq" id="WP_160335843.1">
    <property type="nucleotide sequence ID" value="NZ_CALPCR010000006.1"/>
</dbReference>
<keyword evidence="2 5" id="KW-0812">Transmembrane</keyword>
<comment type="subunit">
    <text evidence="5">The Tat system comprises two distinct complexes: a TatABC complex, containing multiple copies of TatA, TatB and TatC subunits, and a separate TatA complex, containing only TatA subunits. Substrates initially bind to the TatABC complex, which probably triggers association of the separate TatA complex to form the active translocon.</text>
</comment>
<keyword evidence="4 5" id="KW-0472">Membrane</keyword>
<feature type="transmembrane region" description="Helical" evidence="5">
    <location>
        <begin position="88"/>
        <end position="107"/>
    </location>
</feature>
<organism evidence="6 7">
    <name type="scientific">Parasutterella muris</name>
    <dbReference type="NCBI Taxonomy" id="2565572"/>
    <lineage>
        <taxon>Bacteria</taxon>
        <taxon>Pseudomonadati</taxon>
        <taxon>Pseudomonadota</taxon>
        <taxon>Betaproteobacteria</taxon>
        <taxon>Burkholderiales</taxon>
        <taxon>Sutterellaceae</taxon>
        <taxon>Parasutterella</taxon>
    </lineage>
</organism>
<feature type="transmembrane region" description="Helical" evidence="5">
    <location>
        <begin position="228"/>
        <end position="249"/>
    </location>
</feature>
<keyword evidence="5" id="KW-0813">Transport</keyword>
<dbReference type="PANTHER" id="PTHR30371:SF0">
    <property type="entry name" value="SEC-INDEPENDENT PROTEIN TRANSLOCASE PROTEIN TATC, CHLOROPLASTIC-RELATED"/>
    <property type="match status" value="1"/>
</dbReference>
<evidence type="ECO:0000313" key="6">
    <source>
        <dbReference type="EMBL" id="MVX57420.1"/>
    </source>
</evidence>
<feature type="transmembrane region" description="Helical" evidence="5">
    <location>
        <begin position="119"/>
        <end position="146"/>
    </location>
</feature>
<dbReference type="PANTHER" id="PTHR30371">
    <property type="entry name" value="SEC-INDEPENDENT PROTEIN TRANSLOCASE PROTEIN TATC"/>
    <property type="match status" value="1"/>
</dbReference>
<evidence type="ECO:0000256" key="3">
    <source>
        <dbReference type="ARBA" id="ARBA00022989"/>
    </source>
</evidence>
<dbReference type="Proteomes" id="UP000472580">
    <property type="component" value="Unassembled WGS sequence"/>
</dbReference>
<dbReference type="GO" id="GO:0033281">
    <property type="term" value="C:TAT protein transport complex"/>
    <property type="evidence" value="ECO:0007669"/>
    <property type="project" value="UniProtKB-UniRule"/>
</dbReference>
<feature type="transmembrane region" description="Helical" evidence="5">
    <location>
        <begin position="32"/>
        <end position="49"/>
    </location>
</feature>
<evidence type="ECO:0000256" key="1">
    <source>
        <dbReference type="ARBA" id="ARBA00004141"/>
    </source>
</evidence>
<evidence type="ECO:0000256" key="4">
    <source>
        <dbReference type="ARBA" id="ARBA00023136"/>
    </source>
</evidence>
<reference evidence="6 7" key="1">
    <citation type="submission" date="2019-12" db="EMBL/GenBank/DDBJ databases">
        <title>Microbes associate with the intestines of laboratory mice.</title>
        <authorList>
            <person name="Navarre W."/>
            <person name="Wong E."/>
        </authorList>
    </citation>
    <scope>NUCLEOTIDE SEQUENCE [LARGE SCALE GENOMIC DNA]</scope>
    <source>
        <strain evidence="6 7">NM82_D38</strain>
    </source>
</reference>
<dbReference type="GO" id="GO:0065002">
    <property type="term" value="P:intracellular protein transmembrane transport"/>
    <property type="evidence" value="ECO:0007669"/>
    <property type="project" value="TreeGrafter"/>
</dbReference>
<dbReference type="NCBIfam" id="TIGR00945">
    <property type="entry name" value="tatC"/>
    <property type="match status" value="1"/>
</dbReference>
<comment type="caution">
    <text evidence="6">The sequence shown here is derived from an EMBL/GenBank/DDBJ whole genome shotgun (WGS) entry which is preliminary data.</text>
</comment>
<feature type="transmembrane region" description="Helical" evidence="5">
    <location>
        <begin position="204"/>
        <end position="222"/>
    </location>
</feature>
<name>A0A6L6YIA3_9BURK</name>
<sequence length="261" mass="29061">MSDKDLAELPDGPEDDKEQTLVAHLVELRSRLVRMAIAILLVFACLSPFMKQIFDYLSKPLMVALPQGAKLLATGVIAPFMVPLKVTLFVAFVIALPYVLWQLWGFVAPGLYRKEKKLAAPIIISSLVMFFLGMAYCYFIVFRMVFQFIAGFSPNSVNFAPDIDSYFSFVLALFLAFGVTFEVPIVVVVLNRMGITSIDKLKKARPYMVVGAFVIAAIFTPPDVLSQMLLALPLVILYQVGIWLCAIFGKPKSEEDNEETA</sequence>
<dbReference type="GO" id="GO:0043953">
    <property type="term" value="P:protein transport by the Tat complex"/>
    <property type="evidence" value="ECO:0007669"/>
    <property type="project" value="UniProtKB-UniRule"/>
</dbReference>